<comment type="function">
    <text evidence="4">Formation of pseudouridine at positions 38, 39 and 40 in the anticodon stem and loop of transfer RNAs.</text>
</comment>
<dbReference type="EMBL" id="QEXV01000001">
    <property type="protein sequence ID" value="PWE18792.1"/>
    <property type="molecule type" value="Genomic_DNA"/>
</dbReference>
<evidence type="ECO:0000256" key="2">
    <source>
        <dbReference type="ARBA" id="ARBA00022694"/>
    </source>
</evidence>
<dbReference type="InterPro" id="IPR001406">
    <property type="entry name" value="PsdUridine_synth_TruA"/>
</dbReference>
<dbReference type="Pfam" id="PF01416">
    <property type="entry name" value="PseudoU_synth_1"/>
    <property type="match status" value="2"/>
</dbReference>
<evidence type="ECO:0000256" key="5">
    <source>
        <dbReference type="PIRSR" id="PIRSR001430-1"/>
    </source>
</evidence>
<name>A0A2U2BXQ7_9PROT</name>
<dbReference type="GO" id="GO:0003723">
    <property type="term" value="F:RNA binding"/>
    <property type="evidence" value="ECO:0007669"/>
    <property type="project" value="InterPro"/>
</dbReference>
<dbReference type="FunFam" id="3.30.70.580:FF:000001">
    <property type="entry name" value="tRNA pseudouridine synthase A"/>
    <property type="match status" value="1"/>
</dbReference>
<feature type="active site" description="Nucleophile" evidence="4 5">
    <location>
        <position position="52"/>
    </location>
</feature>
<keyword evidence="2 4" id="KW-0819">tRNA processing</keyword>
<dbReference type="EC" id="5.4.99.12" evidence="4"/>
<dbReference type="HAMAP" id="MF_00171">
    <property type="entry name" value="TruA"/>
    <property type="match status" value="1"/>
</dbReference>
<dbReference type="PIRSF" id="PIRSF001430">
    <property type="entry name" value="tRNA_psdUrid_synth"/>
    <property type="match status" value="1"/>
</dbReference>
<accession>A0A2U2BXQ7</accession>
<dbReference type="InterPro" id="IPR020094">
    <property type="entry name" value="TruA/RsuA/RluB/E/F_N"/>
</dbReference>
<feature type="binding site" evidence="4 6">
    <location>
        <position position="111"/>
    </location>
    <ligand>
        <name>substrate</name>
    </ligand>
</feature>
<dbReference type="InterPro" id="IPR020103">
    <property type="entry name" value="PsdUridine_synth_cat_dom_sf"/>
</dbReference>
<evidence type="ECO:0000313" key="9">
    <source>
        <dbReference type="EMBL" id="PWE18792.1"/>
    </source>
</evidence>
<dbReference type="Proteomes" id="UP000245168">
    <property type="component" value="Unassembled WGS sequence"/>
</dbReference>
<evidence type="ECO:0000256" key="3">
    <source>
        <dbReference type="ARBA" id="ARBA00023235"/>
    </source>
</evidence>
<feature type="domain" description="Pseudouridine synthase I TruA alpha/beta" evidence="8">
    <location>
        <begin position="144"/>
        <end position="246"/>
    </location>
</feature>
<feature type="domain" description="Pseudouridine synthase I TruA alpha/beta" evidence="8">
    <location>
        <begin position="9"/>
        <end position="104"/>
    </location>
</feature>
<evidence type="ECO:0000256" key="4">
    <source>
        <dbReference type="HAMAP-Rule" id="MF_00171"/>
    </source>
</evidence>
<sequence length="257" mass="28094">MPRYKLTIEYDGGPFVGWQRQDNGPSVQAALETAAEALDERPCEVYGAGRTDSGVHALAMVAHLDLQKGLAGDVVRDALNHHLRPDPIAVLAAERVADDFHARFSAVKRGYLYRIVDRRPPLALDRGRAWRTPKRLDVEAMHAAAQACVGTHDFTTFRDAQCQADSPVKSLDVIRVARVGAEVRVTVEAISFLHRQIRSIVGSLVEVGTGKWSPDDFADALAAADRTRCGPVAPPDGLYLAFVRYPDERAGDELSEA</sequence>
<comment type="catalytic activity">
    <reaction evidence="4 7">
        <text>uridine(38/39/40) in tRNA = pseudouridine(38/39/40) in tRNA</text>
        <dbReference type="Rhea" id="RHEA:22376"/>
        <dbReference type="Rhea" id="RHEA-COMP:10085"/>
        <dbReference type="Rhea" id="RHEA-COMP:10087"/>
        <dbReference type="ChEBI" id="CHEBI:65314"/>
        <dbReference type="ChEBI" id="CHEBI:65315"/>
        <dbReference type="EC" id="5.4.99.12"/>
    </reaction>
</comment>
<gene>
    <name evidence="4" type="primary">truA</name>
    <name evidence="9" type="ORF">DDZ18_04160</name>
</gene>
<dbReference type="InterPro" id="IPR020097">
    <property type="entry name" value="PsdUridine_synth_TruA_a/b_dom"/>
</dbReference>
<evidence type="ECO:0000259" key="8">
    <source>
        <dbReference type="Pfam" id="PF01416"/>
    </source>
</evidence>
<dbReference type="GO" id="GO:0160147">
    <property type="term" value="F:tRNA pseudouridine(38-40) synthase activity"/>
    <property type="evidence" value="ECO:0007669"/>
    <property type="project" value="UniProtKB-EC"/>
</dbReference>
<keyword evidence="10" id="KW-1185">Reference proteome</keyword>
<dbReference type="OrthoDB" id="9811823at2"/>
<comment type="similarity">
    <text evidence="1 4 7">Belongs to the tRNA pseudouridine synthase TruA family.</text>
</comment>
<comment type="subunit">
    <text evidence="4">Homodimer.</text>
</comment>
<dbReference type="AlphaFoldDB" id="A0A2U2BXQ7"/>
<comment type="caution">
    <text evidence="4">Lacks conserved residue(s) required for the propagation of feature annotation.</text>
</comment>
<evidence type="ECO:0000256" key="1">
    <source>
        <dbReference type="ARBA" id="ARBA00009375"/>
    </source>
</evidence>
<dbReference type="CDD" id="cd02570">
    <property type="entry name" value="PseudoU_synth_EcTruA"/>
    <property type="match status" value="1"/>
</dbReference>
<organism evidence="9 10">
    <name type="scientific">Marinicauda salina</name>
    <dbReference type="NCBI Taxonomy" id="2135793"/>
    <lineage>
        <taxon>Bacteria</taxon>
        <taxon>Pseudomonadati</taxon>
        <taxon>Pseudomonadota</taxon>
        <taxon>Alphaproteobacteria</taxon>
        <taxon>Maricaulales</taxon>
        <taxon>Maricaulaceae</taxon>
        <taxon>Marinicauda</taxon>
    </lineage>
</organism>
<dbReference type="Gene3D" id="3.30.70.660">
    <property type="entry name" value="Pseudouridine synthase I, catalytic domain, C-terminal subdomain"/>
    <property type="match status" value="1"/>
</dbReference>
<proteinExistence type="inferred from homology"/>
<evidence type="ECO:0000256" key="6">
    <source>
        <dbReference type="PIRSR" id="PIRSR001430-2"/>
    </source>
</evidence>
<dbReference type="NCBIfam" id="TIGR00071">
    <property type="entry name" value="hisT_truA"/>
    <property type="match status" value="1"/>
</dbReference>
<comment type="caution">
    <text evidence="9">The sequence shown here is derived from an EMBL/GenBank/DDBJ whole genome shotgun (WGS) entry which is preliminary data.</text>
</comment>
<keyword evidence="3 4" id="KW-0413">Isomerase</keyword>
<dbReference type="InterPro" id="IPR020095">
    <property type="entry name" value="PsdUridine_synth_TruA_C"/>
</dbReference>
<dbReference type="RefSeq" id="WP_109252066.1">
    <property type="nucleotide sequence ID" value="NZ_QEXV01000001.1"/>
</dbReference>
<evidence type="ECO:0000256" key="7">
    <source>
        <dbReference type="RuleBase" id="RU003792"/>
    </source>
</evidence>
<dbReference type="GO" id="GO:0031119">
    <property type="term" value="P:tRNA pseudouridine synthesis"/>
    <property type="evidence" value="ECO:0007669"/>
    <property type="project" value="UniProtKB-UniRule"/>
</dbReference>
<reference evidence="10" key="1">
    <citation type="submission" date="2018-05" db="EMBL/GenBank/DDBJ databases">
        <authorList>
            <person name="Liu B.-T."/>
        </authorList>
    </citation>
    <scope>NUCLEOTIDE SEQUENCE [LARGE SCALE GENOMIC DNA]</scope>
    <source>
        <strain evidence="10">WD6-1</strain>
    </source>
</reference>
<dbReference type="Gene3D" id="3.30.70.580">
    <property type="entry name" value="Pseudouridine synthase I, catalytic domain, N-terminal subdomain"/>
    <property type="match status" value="1"/>
</dbReference>
<protein>
    <recommendedName>
        <fullName evidence="4">tRNA pseudouridine synthase A</fullName>
        <ecNumber evidence="4">5.4.99.12</ecNumber>
    </recommendedName>
    <alternativeName>
        <fullName evidence="4">tRNA pseudouridine(38-40) synthase</fullName>
    </alternativeName>
    <alternativeName>
        <fullName evidence="4">tRNA pseudouridylate synthase I</fullName>
    </alternativeName>
    <alternativeName>
        <fullName evidence="4">tRNA-uridine isomerase I</fullName>
    </alternativeName>
</protein>
<dbReference type="PANTHER" id="PTHR11142:SF0">
    <property type="entry name" value="TRNA PSEUDOURIDINE SYNTHASE-LIKE 1"/>
    <property type="match status" value="1"/>
</dbReference>
<dbReference type="PANTHER" id="PTHR11142">
    <property type="entry name" value="PSEUDOURIDYLATE SYNTHASE"/>
    <property type="match status" value="1"/>
</dbReference>
<evidence type="ECO:0000313" key="10">
    <source>
        <dbReference type="Proteomes" id="UP000245168"/>
    </source>
</evidence>
<dbReference type="SUPFAM" id="SSF55120">
    <property type="entry name" value="Pseudouridine synthase"/>
    <property type="match status" value="1"/>
</dbReference>